<dbReference type="InterPro" id="IPR022634">
    <property type="entry name" value="DNA_polIII_beta_N"/>
</dbReference>
<dbReference type="AlphaFoldDB" id="A0A2S7XQJ5"/>
<protein>
    <recommendedName>
        <fullName evidence="3 10">Beta sliding clamp</fullName>
    </recommendedName>
</protein>
<dbReference type="GO" id="GO:0005737">
    <property type="term" value="C:cytoplasm"/>
    <property type="evidence" value="ECO:0007669"/>
    <property type="project" value="UniProtKB-SubCell"/>
</dbReference>
<dbReference type="GO" id="GO:0008408">
    <property type="term" value="F:3'-5' exonuclease activity"/>
    <property type="evidence" value="ECO:0007669"/>
    <property type="project" value="InterPro"/>
</dbReference>
<evidence type="ECO:0000259" key="12">
    <source>
        <dbReference type="Pfam" id="PF02767"/>
    </source>
</evidence>
<dbReference type="SMART" id="SM00480">
    <property type="entry name" value="POL3Bc"/>
    <property type="match status" value="1"/>
</dbReference>
<comment type="function">
    <text evidence="10">Confers DNA tethering and processivity to DNA polymerases and other proteins. Acts as a clamp, forming a ring around DNA (a reaction catalyzed by the clamp-loading complex) which diffuses in an ATP-independent manner freely and bidirectionally along dsDNA. Initially characterized for its ability to contact the catalytic subunit of DNA polymerase III (Pol III), a complex, multichain enzyme responsible for most of the replicative synthesis in bacteria; Pol III exhibits 3'-5' exonuclease proofreading activity. The beta chain is required for initiation of replication as well as for processivity of DNA replication.</text>
</comment>
<dbReference type="Proteomes" id="UP000239936">
    <property type="component" value="Unassembled WGS sequence"/>
</dbReference>
<dbReference type="PANTHER" id="PTHR30478">
    <property type="entry name" value="DNA POLYMERASE III SUBUNIT BETA"/>
    <property type="match status" value="1"/>
</dbReference>
<dbReference type="RefSeq" id="WP_105073576.1">
    <property type="nucleotide sequence ID" value="NZ_PPGH01000035.1"/>
</dbReference>
<dbReference type="GO" id="GO:0003887">
    <property type="term" value="F:DNA-directed DNA polymerase activity"/>
    <property type="evidence" value="ECO:0007669"/>
    <property type="project" value="UniProtKB-UniRule"/>
</dbReference>
<evidence type="ECO:0000256" key="5">
    <source>
        <dbReference type="ARBA" id="ARBA00022679"/>
    </source>
</evidence>
<feature type="domain" description="DNA polymerase III beta sliding clamp C-terminal" evidence="13">
    <location>
        <begin position="246"/>
        <end position="365"/>
    </location>
</feature>
<dbReference type="Pfam" id="PF02767">
    <property type="entry name" value="DNA_pol3_beta_2"/>
    <property type="match status" value="1"/>
</dbReference>
<keyword evidence="7 10" id="KW-0235">DNA replication</keyword>
<evidence type="ECO:0000256" key="3">
    <source>
        <dbReference type="ARBA" id="ARBA00021035"/>
    </source>
</evidence>
<dbReference type="Gene3D" id="3.10.150.10">
    <property type="entry name" value="DNA Polymerase III, subunit A, domain 2"/>
    <property type="match status" value="1"/>
</dbReference>
<comment type="caution">
    <text evidence="14">The sequence shown here is derived from an EMBL/GenBank/DDBJ whole genome shotgun (WGS) entry which is preliminary data.</text>
</comment>
<dbReference type="GO" id="GO:0006271">
    <property type="term" value="P:DNA strand elongation involved in DNA replication"/>
    <property type="evidence" value="ECO:0007669"/>
    <property type="project" value="TreeGrafter"/>
</dbReference>
<dbReference type="SUPFAM" id="SSF55979">
    <property type="entry name" value="DNA clamp"/>
    <property type="match status" value="3"/>
</dbReference>
<evidence type="ECO:0000256" key="10">
    <source>
        <dbReference type="PIRNR" id="PIRNR000804"/>
    </source>
</evidence>
<organism evidence="14 15">
    <name type="scientific">Chromatium okenii</name>
    <dbReference type="NCBI Taxonomy" id="61644"/>
    <lineage>
        <taxon>Bacteria</taxon>
        <taxon>Pseudomonadati</taxon>
        <taxon>Pseudomonadota</taxon>
        <taxon>Gammaproteobacteria</taxon>
        <taxon>Chromatiales</taxon>
        <taxon>Chromatiaceae</taxon>
        <taxon>Chromatium</taxon>
    </lineage>
</organism>
<evidence type="ECO:0000256" key="1">
    <source>
        <dbReference type="ARBA" id="ARBA00004496"/>
    </source>
</evidence>
<comment type="subcellular location">
    <subcellularLocation>
        <location evidence="1 10">Cytoplasm</location>
    </subcellularLocation>
</comment>
<evidence type="ECO:0000256" key="4">
    <source>
        <dbReference type="ARBA" id="ARBA00022490"/>
    </source>
</evidence>
<evidence type="ECO:0000256" key="8">
    <source>
        <dbReference type="ARBA" id="ARBA00022932"/>
    </source>
</evidence>
<dbReference type="NCBIfam" id="TIGR00663">
    <property type="entry name" value="dnan"/>
    <property type="match status" value="1"/>
</dbReference>
<reference evidence="14 15" key="1">
    <citation type="submission" date="2018-01" db="EMBL/GenBank/DDBJ databases">
        <title>The complete genome sequence of Chromatium okenii LaCa, a purple sulfur bacterium with a turbulent life.</title>
        <authorList>
            <person name="Luedin S.M."/>
            <person name="Liechti N."/>
            <person name="Storelli N."/>
            <person name="Danza F."/>
            <person name="Wittwer M."/>
            <person name="Pothier J.F."/>
            <person name="Tonolla M.A."/>
        </authorList>
    </citation>
    <scope>NUCLEOTIDE SEQUENCE [LARGE SCALE GENOMIC DNA]</scope>
    <source>
        <strain evidence="14 15">LaCa</strain>
    </source>
</reference>
<accession>A0A2S7XQJ5</accession>
<evidence type="ECO:0000313" key="14">
    <source>
        <dbReference type="EMBL" id="PQJ95936.1"/>
    </source>
</evidence>
<comment type="subunit">
    <text evidence="10">Forms a ring-shaped head-to-tail homodimer around DNA.</text>
</comment>
<dbReference type="PIRSF" id="PIRSF000804">
    <property type="entry name" value="DNA_pol_III_b"/>
    <property type="match status" value="1"/>
</dbReference>
<keyword evidence="4 10" id="KW-0963">Cytoplasm</keyword>
<dbReference type="InterPro" id="IPR046938">
    <property type="entry name" value="DNA_clamp_sf"/>
</dbReference>
<evidence type="ECO:0000256" key="6">
    <source>
        <dbReference type="ARBA" id="ARBA00022695"/>
    </source>
</evidence>
<feature type="domain" description="DNA polymerase III beta sliding clamp N-terminal" evidence="11">
    <location>
        <begin position="1"/>
        <end position="119"/>
    </location>
</feature>
<evidence type="ECO:0000259" key="11">
    <source>
        <dbReference type="Pfam" id="PF00712"/>
    </source>
</evidence>
<dbReference type="InterPro" id="IPR001001">
    <property type="entry name" value="DNA_polIII_beta"/>
</dbReference>
<evidence type="ECO:0000256" key="9">
    <source>
        <dbReference type="ARBA" id="ARBA00023125"/>
    </source>
</evidence>
<keyword evidence="15" id="KW-1185">Reference proteome</keyword>
<sequence length="366" mass="41282">MEFTVSRETLLPALGKVIGVVERRQTMPILSNLHLVANDDRVMLTATDLEVEVKTSFPVELKQSGEVTIPAKKLVDICRSLGEGTEIHFQMSDERCTVKAERSRFTLGLLPASEFPLMDTVQDGFQLSITESVFKRLLDKTAFAMAQQDVRYYLNGLLLEFRESTLTAVATDGHRLAKFQSSVDVGISELRQIIVPSKTISELRRQLNYSDDVITMSLGEKSIHIVMGNLTMTSKLVDGRYPEYERVIPHTLSRQASLKKDELKRALSRTAILSNEKYRGVRLTFDQGMLRLLAQNPSQEEAEEEIELDYQDDSISIGFNVSYLTDVLGVIDGKEVYIQFQDANSSSVWHGKDADDESYVVMPMRI</sequence>
<dbReference type="Pfam" id="PF02768">
    <property type="entry name" value="DNA_pol3_beta_3"/>
    <property type="match status" value="1"/>
</dbReference>
<dbReference type="GO" id="GO:0003677">
    <property type="term" value="F:DNA binding"/>
    <property type="evidence" value="ECO:0007669"/>
    <property type="project" value="UniProtKB-UniRule"/>
</dbReference>
<dbReference type="EMBL" id="PPGH01000035">
    <property type="protein sequence ID" value="PQJ95936.1"/>
    <property type="molecule type" value="Genomic_DNA"/>
</dbReference>
<dbReference type="Gene3D" id="3.70.10.10">
    <property type="match status" value="1"/>
</dbReference>
<dbReference type="GO" id="GO:0009360">
    <property type="term" value="C:DNA polymerase III complex"/>
    <property type="evidence" value="ECO:0007669"/>
    <property type="project" value="InterPro"/>
</dbReference>
<comment type="similarity">
    <text evidence="2 10">Belongs to the beta sliding clamp family.</text>
</comment>
<feature type="domain" description="DNA polymerase III beta sliding clamp central" evidence="12">
    <location>
        <begin position="129"/>
        <end position="243"/>
    </location>
</feature>
<evidence type="ECO:0000256" key="2">
    <source>
        <dbReference type="ARBA" id="ARBA00010752"/>
    </source>
</evidence>
<dbReference type="PANTHER" id="PTHR30478:SF0">
    <property type="entry name" value="BETA SLIDING CLAMP"/>
    <property type="match status" value="1"/>
</dbReference>
<dbReference type="OrthoDB" id="8421503at2"/>
<evidence type="ECO:0000256" key="7">
    <source>
        <dbReference type="ARBA" id="ARBA00022705"/>
    </source>
</evidence>
<proteinExistence type="inferred from homology"/>
<evidence type="ECO:0000313" key="15">
    <source>
        <dbReference type="Proteomes" id="UP000239936"/>
    </source>
</evidence>
<dbReference type="Pfam" id="PF00712">
    <property type="entry name" value="DNA_pol3_beta"/>
    <property type="match status" value="1"/>
</dbReference>
<keyword evidence="8 10" id="KW-0239">DNA-directed DNA polymerase</keyword>
<keyword evidence="6 10" id="KW-0548">Nucleotidyltransferase</keyword>
<dbReference type="InterPro" id="IPR022637">
    <property type="entry name" value="DNA_polIII_beta_cen"/>
</dbReference>
<keyword evidence="5 10" id="KW-0808">Transferase</keyword>
<name>A0A2S7XQJ5_9GAMM</name>
<evidence type="ECO:0000259" key="13">
    <source>
        <dbReference type="Pfam" id="PF02768"/>
    </source>
</evidence>
<gene>
    <name evidence="14" type="ORF">CXB77_08670</name>
</gene>
<dbReference type="InterPro" id="IPR022635">
    <property type="entry name" value="DNA_polIII_beta_C"/>
</dbReference>
<dbReference type="CDD" id="cd00140">
    <property type="entry name" value="beta_clamp"/>
    <property type="match status" value="1"/>
</dbReference>
<keyword evidence="9" id="KW-0238">DNA-binding</keyword>